<name>A0ACB9SMX3_HOLOL</name>
<evidence type="ECO:0000313" key="1">
    <source>
        <dbReference type="EMBL" id="KAI4456138.1"/>
    </source>
</evidence>
<dbReference type="Proteomes" id="UP001056778">
    <property type="component" value="Chromosome 8"/>
</dbReference>
<gene>
    <name evidence="1" type="ORF">MML48_8g00008002</name>
</gene>
<keyword evidence="1" id="KW-0436">Ligase</keyword>
<organism evidence="1 2">
    <name type="scientific">Holotrichia oblita</name>
    <name type="common">Chafer beetle</name>
    <dbReference type="NCBI Taxonomy" id="644536"/>
    <lineage>
        <taxon>Eukaryota</taxon>
        <taxon>Metazoa</taxon>
        <taxon>Ecdysozoa</taxon>
        <taxon>Arthropoda</taxon>
        <taxon>Hexapoda</taxon>
        <taxon>Insecta</taxon>
        <taxon>Pterygota</taxon>
        <taxon>Neoptera</taxon>
        <taxon>Endopterygota</taxon>
        <taxon>Coleoptera</taxon>
        <taxon>Polyphaga</taxon>
        <taxon>Scarabaeiformia</taxon>
        <taxon>Scarabaeidae</taxon>
        <taxon>Melolonthinae</taxon>
        <taxon>Holotrichia</taxon>
    </lineage>
</organism>
<accession>A0ACB9SMX3</accession>
<protein>
    <submittedName>
        <fullName evidence="1">Ubiquitin-protein ligase e3a-related</fullName>
    </submittedName>
</protein>
<evidence type="ECO:0000313" key="2">
    <source>
        <dbReference type="Proteomes" id="UP001056778"/>
    </source>
</evidence>
<proteinExistence type="predicted"/>
<reference evidence="1" key="1">
    <citation type="submission" date="2022-04" db="EMBL/GenBank/DDBJ databases">
        <title>Chromosome-scale genome assembly of Holotrichia oblita Faldermann.</title>
        <authorList>
            <person name="Rongchong L."/>
        </authorList>
    </citation>
    <scope>NUCLEOTIDE SEQUENCE</scope>
    <source>
        <strain evidence="1">81SQS9</strain>
    </source>
</reference>
<comment type="caution">
    <text evidence="1">The sequence shown here is derived from an EMBL/GenBank/DDBJ whole genome shotgun (WGS) entry which is preliminary data.</text>
</comment>
<sequence>MHTAMKNATQQAFMALLFGPSSFQPVNHYLVLNVTRENIVADTVRELLMVNSKDLKKPLRVKIFGEEAEDAGGVTKEFFMLLLREILDPKYGMFKEYEETRAIWFSEHTFEDEVHYFLIGTVCGLAIYNFTIIDIPFPLALYKKLLKEPVLLSDLKGLSPSLANSLQSLLDYTEPDVEEVFSLTFEVTRDEFGEIKSIPLKPNGENIPVTSENRQEYVNLYVDYVFNTSVSKHFDAFREGFMKVCGGRVLELFHSHELMAVVVGNENYDWHALEEAAEYKNGYKSSDQTIRWFWEVLHDLPLADKKKFLLFLTGSDRIPIQGMKAIKVGVYLYF</sequence>
<keyword evidence="2" id="KW-1185">Reference proteome</keyword>
<dbReference type="EMBL" id="CM043022">
    <property type="protein sequence ID" value="KAI4456138.1"/>
    <property type="molecule type" value="Genomic_DNA"/>
</dbReference>